<keyword evidence="10" id="KW-1133">Transmembrane helix</keyword>
<dbReference type="GO" id="GO:0005886">
    <property type="term" value="C:plasma membrane"/>
    <property type="evidence" value="ECO:0007669"/>
    <property type="project" value="UniProtKB-SubCell"/>
</dbReference>
<dbReference type="InterPro" id="IPR047664">
    <property type="entry name" value="SWEET"/>
</dbReference>
<protein>
    <recommendedName>
        <fullName evidence="4">Sugar transporter SWEET1</fullName>
    </recommendedName>
</protein>
<name>A0A6A3PZV7_9STRA</name>
<reference evidence="13 14" key="1">
    <citation type="submission" date="2018-08" db="EMBL/GenBank/DDBJ databases">
        <title>Genomic investigation of the strawberry pathogen Phytophthora fragariae indicates pathogenicity is determined by transcriptional variation in three key races.</title>
        <authorList>
            <person name="Adams T.M."/>
            <person name="Armitage A.D."/>
            <person name="Sobczyk M.K."/>
            <person name="Bates H.J."/>
            <person name="Dunwell J.M."/>
            <person name="Nellist C.F."/>
            <person name="Harrison R.J."/>
        </authorList>
    </citation>
    <scope>NUCLEOTIDE SEQUENCE [LARGE SCALE GENOMIC DNA]</scope>
    <source>
        <strain evidence="13 14">NOV-71</strain>
    </source>
</reference>
<dbReference type="InterPro" id="IPR004316">
    <property type="entry name" value="SWEET_rpt"/>
</dbReference>
<keyword evidence="7" id="KW-0762">Sugar transport</keyword>
<evidence type="ECO:0000256" key="1">
    <source>
        <dbReference type="ARBA" id="ARBA00004651"/>
    </source>
</evidence>
<proteinExistence type="inferred from homology"/>
<accession>A0A6A3PZV7</accession>
<dbReference type="GO" id="GO:0000139">
    <property type="term" value="C:Golgi membrane"/>
    <property type="evidence" value="ECO:0007669"/>
    <property type="project" value="UniProtKB-SubCell"/>
</dbReference>
<dbReference type="PANTHER" id="PTHR10791:SF30">
    <property type="entry name" value="SUGAR TRANSPORTER SWEET1"/>
    <property type="match status" value="1"/>
</dbReference>
<evidence type="ECO:0000256" key="7">
    <source>
        <dbReference type="ARBA" id="ARBA00022597"/>
    </source>
</evidence>
<keyword evidence="8" id="KW-0812">Transmembrane</keyword>
<keyword evidence="6" id="KW-1003">Cell membrane</keyword>
<keyword evidence="11" id="KW-0333">Golgi apparatus</keyword>
<comment type="similarity">
    <text evidence="3">Belongs to the SWEET sugar transporter family.</text>
</comment>
<dbReference type="AlphaFoldDB" id="A0A6A3PZV7"/>
<dbReference type="Pfam" id="PF03083">
    <property type="entry name" value="MtN3_slv"/>
    <property type="match status" value="1"/>
</dbReference>
<sequence length="111" mass="12007">MIGCTTGMYASPMATIVRVVRTKTATSMPFTMGAVNVLNSFCWGVYGGLIHNNFLLVPNIIGVTLSSTQMLVTYIYRSKGPADEQLAATSSEEPRDEVDVVVVQSEVVEKT</sequence>
<comment type="caution">
    <text evidence="13">The sequence shown here is derived from an EMBL/GenBank/DDBJ whole genome shotgun (WGS) entry which is preliminary data.</text>
</comment>
<dbReference type="Gene3D" id="1.20.1280.290">
    <property type="match status" value="1"/>
</dbReference>
<evidence type="ECO:0000313" key="14">
    <source>
        <dbReference type="Proteomes" id="UP000441208"/>
    </source>
</evidence>
<dbReference type="PANTHER" id="PTHR10791">
    <property type="entry name" value="RAG1-ACTIVATING PROTEIN 1"/>
    <property type="match status" value="1"/>
</dbReference>
<organism evidence="13 14">
    <name type="scientific">Phytophthora fragariae</name>
    <dbReference type="NCBI Taxonomy" id="53985"/>
    <lineage>
        <taxon>Eukaryota</taxon>
        <taxon>Sar</taxon>
        <taxon>Stramenopiles</taxon>
        <taxon>Oomycota</taxon>
        <taxon>Peronosporomycetes</taxon>
        <taxon>Peronosporales</taxon>
        <taxon>Peronosporaceae</taxon>
        <taxon>Phytophthora</taxon>
    </lineage>
</organism>
<feature type="non-terminal residue" evidence="13">
    <location>
        <position position="111"/>
    </location>
</feature>
<keyword evidence="12" id="KW-0472">Membrane</keyword>
<evidence type="ECO:0000256" key="12">
    <source>
        <dbReference type="ARBA" id="ARBA00023136"/>
    </source>
</evidence>
<evidence type="ECO:0000256" key="10">
    <source>
        <dbReference type="ARBA" id="ARBA00022989"/>
    </source>
</evidence>
<evidence type="ECO:0000256" key="3">
    <source>
        <dbReference type="ARBA" id="ARBA00007809"/>
    </source>
</evidence>
<evidence type="ECO:0000256" key="8">
    <source>
        <dbReference type="ARBA" id="ARBA00022692"/>
    </source>
</evidence>
<dbReference type="FunFam" id="1.20.1280.290:FF:000004">
    <property type="entry name" value="Sugar transporter SWEET"/>
    <property type="match status" value="1"/>
</dbReference>
<evidence type="ECO:0000256" key="9">
    <source>
        <dbReference type="ARBA" id="ARBA00022737"/>
    </source>
</evidence>
<dbReference type="EMBL" id="QXFZ01004060">
    <property type="protein sequence ID" value="KAE9065899.1"/>
    <property type="molecule type" value="Genomic_DNA"/>
</dbReference>
<keyword evidence="9" id="KW-0677">Repeat</keyword>
<evidence type="ECO:0000256" key="6">
    <source>
        <dbReference type="ARBA" id="ARBA00022475"/>
    </source>
</evidence>
<evidence type="ECO:0000313" key="13">
    <source>
        <dbReference type="EMBL" id="KAE9065899.1"/>
    </source>
</evidence>
<dbReference type="GO" id="GO:0051119">
    <property type="term" value="F:sugar transmembrane transporter activity"/>
    <property type="evidence" value="ECO:0007669"/>
    <property type="project" value="InterPro"/>
</dbReference>
<evidence type="ECO:0000256" key="11">
    <source>
        <dbReference type="ARBA" id="ARBA00023034"/>
    </source>
</evidence>
<keyword evidence="5" id="KW-0813">Transport</keyword>
<comment type="subcellular location">
    <subcellularLocation>
        <location evidence="1">Cell membrane</location>
        <topology evidence="1">Multi-pass membrane protein</topology>
    </subcellularLocation>
    <subcellularLocation>
        <location evidence="2">Golgi apparatus membrane</location>
        <topology evidence="2">Multi-pass membrane protein</topology>
    </subcellularLocation>
</comment>
<evidence type="ECO:0000256" key="5">
    <source>
        <dbReference type="ARBA" id="ARBA00022448"/>
    </source>
</evidence>
<dbReference type="Proteomes" id="UP000441208">
    <property type="component" value="Unassembled WGS sequence"/>
</dbReference>
<evidence type="ECO:0000256" key="2">
    <source>
        <dbReference type="ARBA" id="ARBA00004653"/>
    </source>
</evidence>
<evidence type="ECO:0000256" key="4">
    <source>
        <dbReference type="ARBA" id="ARBA00021741"/>
    </source>
</evidence>
<gene>
    <name evidence="13" type="ORF">PF007_g28685</name>
</gene>